<dbReference type="RefSeq" id="WP_110027540.1">
    <property type="nucleotide sequence ID" value="NZ_QGTS01000014.1"/>
</dbReference>
<proteinExistence type="predicted"/>
<evidence type="ECO:0000313" key="1">
    <source>
        <dbReference type="EMBL" id="PWW04982.1"/>
    </source>
</evidence>
<gene>
    <name evidence="1" type="ORF">DES37_11478</name>
</gene>
<sequence length="99" mass="11682">MNKQELLKALKPETRKVQLDVDMDLFIRLPTLQNMQKCQDAVSNILYCICDENAVLVFEEKDLDLIDSKYLSQMNEQIIAFINEMFDIENTIEEHIEKK</sequence>
<protein>
    <recommendedName>
        <fullName evidence="3">Phage protein</fullName>
    </recommendedName>
</protein>
<comment type="caution">
    <text evidence="1">The sequence shown here is derived from an EMBL/GenBank/DDBJ whole genome shotgun (WGS) entry which is preliminary data.</text>
</comment>
<dbReference type="EMBL" id="QGTS01000014">
    <property type="protein sequence ID" value="PWW04982.1"/>
    <property type="molecule type" value="Genomic_DNA"/>
</dbReference>
<evidence type="ECO:0000313" key="2">
    <source>
        <dbReference type="Proteomes" id="UP000246744"/>
    </source>
</evidence>
<dbReference type="AlphaFoldDB" id="A0A317PTG9"/>
<dbReference type="Proteomes" id="UP000246744">
    <property type="component" value="Unassembled WGS sequence"/>
</dbReference>
<keyword evidence="2" id="KW-1185">Reference proteome</keyword>
<organism evidence="1 2">
    <name type="scientific">Mangrovibacter plantisponsor</name>
    <dbReference type="NCBI Taxonomy" id="451513"/>
    <lineage>
        <taxon>Bacteria</taxon>
        <taxon>Pseudomonadati</taxon>
        <taxon>Pseudomonadota</taxon>
        <taxon>Gammaproteobacteria</taxon>
        <taxon>Enterobacterales</taxon>
        <taxon>Enterobacteriaceae</taxon>
        <taxon>Mangrovibacter</taxon>
    </lineage>
</organism>
<name>A0A317PTG9_9ENTR</name>
<accession>A0A317PTG9</accession>
<reference evidence="1 2" key="1">
    <citation type="submission" date="2018-05" db="EMBL/GenBank/DDBJ databases">
        <title>Genomic Encyclopedia of Type Strains, Phase IV (KMG-IV): sequencing the most valuable type-strain genomes for metagenomic binning, comparative biology and taxonomic classification.</title>
        <authorList>
            <person name="Goeker M."/>
        </authorList>
    </citation>
    <scope>NUCLEOTIDE SEQUENCE [LARGE SCALE GENOMIC DNA]</scope>
    <source>
        <strain evidence="1 2">DSM 19579</strain>
    </source>
</reference>
<evidence type="ECO:0008006" key="3">
    <source>
        <dbReference type="Google" id="ProtNLM"/>
    </source>
</evidence>